<dbReference type="GeneID" id="36623320"/>
<reference evidence="1 2" key="1">
    <citation type="submission" date="2016-07" db="EMBL/GenBank/DDBJ databases">
        <title>Multiple horizontal gene transfer events from other fungi enriched the ability of initially mycotrophic Trichoderma (Ascomycota) to feed on dead plant biomass.</title>
        <authorList>
            <consortium name="DOE Joint Genome Institute"/>
            <person name="Aerts A."/>
            <person name="Atanasova L."/>
            <person name="Chenthamara K."/>
            <person name="Zhang J."/>
            <person name="Grujic M."/>
            <person name="Henrissat B."/>
            <person name="Kuo A."/>
            <person name="Salamov A."/>
            <person name="Lipzen A."/>
            <person name="Labutti K."/>
            <person name="Barry K."/>
            <person name="Miao Y."/>
            <person name="Rahimi M.J."/>
            <person name="Shen Q."/>
            <person name="Grigoriev I.V."/>
            <person name="Kubicek C.P."/>
            <person name="Druzhinina I.S."/>
        </authorList>
    </citation>
    <scope>NUCLEOTIDE SEQUENCE [LARGE SCALE GENOMIC DNA]</scope>
    <source>
        <strain evidence="1 2">CBS 226.95</strain>
    </source>
</reference>
<gene>
    <name evidence="1" type="ORF">M431DRAFT_386057</name>
</gene>
<name>A0A2T4AIA9_TRIHA</name>
<dbReference type="AlphaFoldDB" id="A0A2T4AIA9"/>
<sequence>MSWQELGWASIWARERRVNMDVKKMTISCCFFFCIFLGRCGRALVASILQFSLSSSKLLILFFSLFPHVRFRAFSTLTVRLLSPGTAQKTGTQWAGSPLGPNLCSDKNLRSRASRFPFHATWAPTRYTNALGATDSTVVCQSSLTSTRLSWTETT</sequence>
<dbReference type="RefSeq" id="XP_024776449.1">
    <property type="nucleotide sequence ID" value="XM_024914754.1"/>
</dbReference>
<organism evidence="1 2">
    <name type="scientific">Trichoderma harzianum CBS 226.95</name>
    <dbReference type="NCBI Taxonomy" id="983964"/>
    <lineage>
        <taxon>Eukaryota</taxon>
        <taxon>Fungi</taxon>
        <taxon>Dikarya</taxon>
        <taxon>Ascomycota</taxon>
        <taxon>Pezizomycotina</taxon>
        <taxon>Sordariomycetes</taxon>
        <taxon>Hypocreomycetidae</taxon>
        <taxon>Hypocreales</taxon>
        <taxon>Hypocreaceae</taxon>
        <taxon>Trichoderma</taxon>
    </lineage>
</organism>
<dbReference type="EMBL" id="KZ679678">
    <property type="protein sequence ID" value="PTB56772.1"/>
    <property type="molecule type" value="Genomic_DNA"/>
</dbReference>
<protein>
    <submittedName>
        <fullName evidence="1">Uncharacterized protein</fullName>
    </submittedName>
</protein>
<evidence type="ECO:0000313" key="2">
    <source>
        <dbReference type="Proteomes" id="UP000241690"/>
    </source>
</evidence>
<dbReference type="Proteomes" id="UP000241690">
    <property type="component" value="Unassembled WGS sequence"/>
</dbReference>
<evidence type="ECO:0000313" key="1">
    <source>
        <dbReference type="EMBL" id="PTB56772.1"/>
    </source>
</evidence>
<keyword evidence="2" id="KW-1185">Reference proteome</keyword>
<accession>A0A2T4AIA9</accession>
<proteinExistence type="predicted"/>